<dbReference type="AlphaFoldDB" id="A0A0U1NQZ8"/>
<proteinExistence type="predicted"/>
<dbReference type="Proteomes" id="UP000199087">
    <property type="component" value="Unassembled WGS sequence"/>
</dbReference>
<protein>
    <submittedName>
        <fullName evidence="1">Uncharacterized protein</fullName>
    </submittedName>
</protein>
<sequence length="39" mass="3668">MVTVLCGGMVTVSGAAGIGGGQLSTGVVMGLQQVGSDTE</sequence>
<name>A0A0U1NQZ8_9BACI</name>
<accession>A0A0U1NQZ8</accession>
<gene>
    <name evidence="1" type="ORF">BN000_00288</name>
</gene>
<dbReference type="EMBL" id="CVRB01000001">
    <property type="protein sequence ID" value="CRK80405.1"/>
    <property type="molecule type" value="Genomic_DNA"/>
</dbReference>
<organism evidence="1 2">
    <name type="scientific">Neobacillus massiliamazoniensis</name>
    <dbReference type="NCBI Taxonomy" id="1499688"/>
    <lineage>
        <taxon>Bacteria</taxon>
        <taxon>Bacillati</taxon>
        <taxon>Bacillota</taxon>
        <taxon>Bacilli</taxon>
        <taxon>Bacillales</taxon>
        <taxon>Bacillaceae</taxon>
        <taxon>Neobacillus</taxon>
    </lineage>
</organism>
<keyword evidence="2" id="KW-1185">Reference proteome</keyword>
<reference evidence="2" key="1">
    <citation type="submission" date="2015-05" db="EMBL/GenBank/DDBJ databases">
        <authorList>
            <person name="Urmite Genomes"/>
        </authorList>
    </citation>
    <scope>NUCLEOTIDE SEQUENCE [LARGE SCALE GENOMIC DNA]</scope>
    <source>
        <strain evidence="2">LF1</strain>
    </source>
</reference>
<evidence type="ECO:0000313" key="2">
    <source>
        <dbReference type="Proteomes" id="UP000199087"/>
    </source>
</evidence>
<evidence type="ECO:0000313" key="1">
    <source>
        <dbReference type="EMBL" id="CRK80405.1"/>
    </source>
</evidence>